<dbReference type="InterPro" id="IPR006139">
    <property type="entry name" value="D-isomer_2_OHA_DH_cat_dom"/>
</dbReference>
<evidence type="ECO:0000313" key="6">
    <source>
        <dbReference type="Proteomes" id="UP000054248"/>
    </source>
</evidence>
<dbReference type="Pfam" id="PF02826">
    <property type="entry name" value="2-Hacid_dh_C"/>
    <property type="match status" value="1"/>
</dbReference>
<dbReference type="InterPro" id="IPR029753">
    <property type="entry name" value="D-isomer_DH_CS"/>
</dbReference>
<evidence type="ECO:0000259" key="4">
    <source>
        <dbReference type="Pfam" id="PF02826"/>
    </source>
</evidence>
<reference evidence="6" key="2">
    <citation type="submission" date="2015-01" db="EMBL/GenBank/DDBJ databases">
        <title>Evolutionary Origins and Diversification of the Mycorrhizal Mutualists.</title>
        <authorList>
            <consortium name="DOE Joint Genome Institute"/>
            <consortium name="Mycorrhizal Genomics Consortium"/>
            <person name="Kohler A."/>
            <person name="Kuo A."/>
            <person name="Nagy L.G."/>
            <person name="Floudas D."/>
            <person name="Copeland A."/>
            <person name="Barry K.W."/>
            <person name="Cichocki N."/>
            <person name="Veneault-Fourrey C."/>
            <person name="LaButti K."/>
            <person name="Lindquist E.A."/>
            <person name="Lipzen A."/>
            <person name="Lundell T."/>
            <person name="Morin E."/>
            <person name="Murat C."/>
            <person name="Riley R."/>
            <person name="Ohm R."/>
            <person name="Sun H."/>
            <person name="Tunlid A."/>
            <person name="Henrissat B."/>
            <person name="Grigoriev I.V."/>
            <person name="Hibbett D.S."/>
            <person name="Martin F."/>
        </authorList>
    </citation>
    <scope>NUCLEOTIDE SEQUENCE [LARGE SCALE GENOMIC DNA]</scope>
    <source>
        <strain evidence="6">MUT 4182</strain>
    </source>
</reference>
<comment type="similarity">
    <text evidence="2">Belongs to the D-isomer specific 2-hydroxyacid dehydrogenase family.</text>
</comment>
<protein>
    <recommendedName>
        <fullName evidence="7">D-isomer specific 2-hydroxyacid dehydrogenase NAD-binding domain-containing protein</fullName>
    </recommendedName>
</protein>
<dbReference type="InterPro" id="IPR050223">
    <property type="entry name" value="D-isomer_2-hydroxyacid_DH"/>
</dbReference>
<reference evidence="5 6" key="1">
    <citation type="submission" date="2014-04" db="EMBL/GenBank/DDBJ databases">
        <authorList>
            <consortium name="DOE Joint Genome Institute"/>
            <person name="Kuo A."/>
            <person name="Girlanda M."/>
            <person name="Perotto S."/>
            <person name="Kohler A."/>
            <person name="Nagy L.G."/>
            <person name="Floudas D."/>
            <person name="Copeland A."/>
            <person name="Barry K.W."/>
            <person name="Cichocki N."/>
            <person name="Veneault-Fourrey C."/>
            <person name="LaButti K."/>
            <person name="Lindquist E.A."/>
            <person name="Lipzen A."/>
            <person name="Lundell T."/>
            <person name="Morin E."/>
            <person name="Murat C."/>
            <person name="Sun H."/>
            <person name="Tunlid A."/>
            <person name="Henrissat B."/>
            <person name="Grigoriev I.V."/>
            <person name="Hibbett D.S."/>
            <person name="Martin F."/>
            <person name="Nordberg H.P."/>
            <person name="Cantor M.N."/>
            <person name="Hua S.X."/>
        </authorList>
    </citation>
    <scope>NUCLEOTIDE SEQUENCE [LARGE SCALE GENOMIC DNA]</scope>
    <source>
        <strain evidence="5 6">MUT 4182</strain>
    </source>
</reference>
<dbReference type="GO" id="GO:0030267">
    <property type="term" value="F:glyoxylate reductase (NADPH) activity"/>
    <property type="evidence" value="ECO:0007669"/>
    <property type="project" value="TreeGrafter"/>
</dbReference>
<dbReference type="GO" id="GO:0016618">
    <property type="term" value="F:hydroxypyruvate reductase [NAD(P)H] activity"/>
    <property type="evidence" value="ECO:0007669"/>
    <property type="project" value="TreeGrafter"/>
</dbReference>
<evidence type="ECO:0000256" key="2">
    <source>
        <dbReference type="RuleBase" id="RU003719"/>
    </source>
</evidence>
<dbReference type="STRING" id="1051891.A0A0C3Q8Q5"/>
<dbReference type="Pfam" id="PF00389">
    <property type="entry name" value="2-Hacid_dh"/>
    <property type="match status" value="1"/>
</dbReference>
<dbReference type="PANTHER" id="PTHR10996">
    <property type="entry name" value="2-HYDROXYACID DEHYDROGENASE-RELATED"/>
    <property type="match status" value="1"/>
</dbReference>
<dbReference type="PANTHER" id="PTHR10996:SF129">
    <property type="entry name" value="2-HYDROXYACID DEHYDROGENASE C1773.17C-RELATED"/>
    <property type="match status" value="1"/>
</dbReference>
<dbReference type="GO" id="GO:0005829">
    <property type="term" value="C:cytosol"/>
    <property type="evidence" value="ECO:0007669"/>
    <property type="project" value="TreeGrafter"/>
</dbReference>
<gene>
    <name evidence="5" type="ORF">M407DRAFT_24454</name>
</gene>
<keyword evidence="1 2" id="KW-0560">Oxidoreductase</keyword>
<dbReference type="AlphaFoldDB" id="A0A0C3Q8Q5"/>
<dbReference type="OrthoDB" id="298012at2759"/>
<name>A0A0C3Q8Q5_9AGAM</name>
<proteinExistence type="inferred from homology"/>
<evidence type="ECO:0000313" key="5">
    <source>
        <dbReference type="EMBL" id="KIO26240.1"/>
    </source>
</evidence>
<dbReference type="Gene3D" id="3.40.50.720">
    <property type="entry name" value="NAD(P)-binding Rossmann-like Domain"/>
    <property type="match status" value="2"/>
</dbReference>
<dbReference type="SUPFAM" id="SSF51735">
    <property type="entry name" value="NAD(P)-binding Rossmann-fold domains"/>
    <property type="match status" value="1"/>
</dbReference>
<dbReference type="Proteomes" id="UP000054248">
    <property type="component" value="Unassembled WGS sequence"/>
</dbReference>
<feature type="domain" description="D-isomer specific 2-hydroxyacid dehydrogenase catalytic" evidence="3">
    <location>
        <begin position="21"/>
        <end position="330"/>
    </location>
</feature>
<evidence type="ECO:0000259" key="3">
    <source>
        <dbReference type="Pfam" id="PF00389"/>
    </source>
</evidence>
<dbReference type="CDD" id="cd12168">
    <property type="entry name" value="Mand_dh_like"/>
    <property type="match status" value="1"/>
</dbReference>
<evidence type="ECO:0000256" key="1">
    <source>
        <dbReference type="ARBA" id="ARBA00023002"/>
    </source>
</evidence>
<dbReference type="PROSITE" id="PS00670">
    <property type="entry name" value="D_2_HYDROXYACID_DH_2"/>
    <property type="match status" value="1"/>
</dbReference>
<organism evidence="5 6">
    <name type="scientific">Tulasnella calospora MUT 4182</name>
    <dbReference type="NCBI Taxonomy" id="1051891"/>
    <lineage>
        <taxon>Eukaryota</taxon>
        <taxon>Fungi</taxon>
        <taxon>Dikarya</taxon>
        <taxon>Basidiomycota</taxon>
        <taxon>Agaricomycotina</taxon>
        <taxon>Agaricomycetes</taxon>
        <taxon>Cantharellales</taxon>
        <taxon>Tulasnellaceae</taxon>
        <taxon>Tulasnella</taxon>
    </lineage>
</organism>
<dbReference type="PROSITE" id="PS00671">
    <property type="entry name" value="D_2_HYDROXYACID_DH_3"/>
    <property type="match status" value="1"/>
</dbReference>
<dbReference type="InterPro" id="IPR006140">
    <property type="entry name" value="D-isomer_DH_NAD-bd"/>
</dbReference>
<dbReference type="SUPFAM" id="SSF52283">
    <property type="entry name" value="Formate/glycerate dehydrogenase catalytic domain-like"/>
    <property type="match status" value="1"/>
</dbReference>
<feature type="domain" description="D-isomer specific 2-hydroxyacid dehydrogenase NAD-binding" evidence="4">
    <location>
        <begin position="126"/>
        <end position="298"/>
    </location>
</feature>
<dbReference type="HOGENOM" id="CLU_019796_1_2_1"/>
<keyword evidence="6" id="KW-1185">Reference proteome</keyword>
<sequence length="335" mass="37360">MPSVAQLSKTILVVGEVQAIHDDLTRMSQRHTIKYIPNNSRQQIIKDIKRIAQETRVDILFFMDGSLKSKPIDEEVFAPLLPHLSLVSGIGCGFDHMAVDYLERNQVFYSNTPKAVSFPTATTASMLILQTLRAASQAELGIRRGGWRDGLTPTPDTREVVVGILGMGTIGKLVCQQVQAFGMQVIYHNRRPLPREEEFGAQYVSFEELLQYSDVISIHCPLTPQSRHLFSDDTFSKMRKGMFLVNTSRGSVIDEEALVRAMESKIISRVGLDVFEKEPSVHPYLMKSERATLLPHWGTSTTRTVVDAEKEGLANIAAFLATGTPNTPVNNPFNE</sequence>
<evidence type="ECO:0008006" key="7">
    <source>
        <dbReference type="Google" id="ProtNLM"/>
    </source>
</evidence>
<dbReference type="GO" id="GO:0051287">
    <property type="term" value="F:NAD binding"/>
    <property type="evidence" value="ECO:0007669"/>
    <property type="project" value="InterPro"/>
</dbReference>
<accession>A0A0C3Q8Q5</accession>
<dbReference type="EMBL" id="KN823027">
    <property type="protein sequence ID" value="KIO26240.1"/>
    <property type="molecule type" value="Genomic_DNA"/>
</dbReference>
<dbReference type="InterPro" id="IPR036291">
    <property type="entry name" value="NAD(P)-bd_dom_sf"/>
</dbReference>